<evidence type="ECO:0000313" key="3">
    <source>
        <dbReference type="EMBL" id="BCS26336.1"/>
    </source>
</evidence>
<feature type="region of interest" description="Disordered" evidence="1">
    <location>
        <begin position="803"/>
        <end position="824"/>
    </location>
</feature>
<keyword evidence="4" id="KW-1185">Reference proteome</keyword>
<dbReference type="InterPro" id="IPR046341">
    <property type="entry name" value="SET_dom_sf"/>
</dbReference>
<reference evidence="3" key="2">
    <citation type="submission" date="2021-02" db="EMBL/GenBank/DDBJ databases">
        <title>Aspergillus puulaauensis MK2 genome sequence.</title>
        <authorList>
            <person name="Futagami T."/>
            <person name="Mori K."/>
            <person name="Kadooka C."/>
            <person name="Tanaka T."/>
        </authorList>
    </citation>
    <scope>NUCLEOTIDE SEQUENCE</scope>
    <source>
        <strain evidence="3">MK2</strain>
    </source>
</reference>
<feature type="compositionally biased region" description="Basic residues" evidence="1">
    <location>
        <begin position="921"/>
        <end position="932"/>
    </location>
</feature>
<evidence type="ECO:0000259" key="2">
    <source>
        <dbReference type="PROSITE" id="PS50280"/>
    </source>
</evidence>
<dbReference type="PANTHER" id="PTHR47332:SF2">
    <property type="entry name" value="SET-6"/>
    <property type="match status" value="1"/>
</dbReference>
<dbReference type="GeneID" id="64976341"/>
<dbReference type="InterPro" id="IPR053185">
    <property type="entry name" value="SET_domain_protein"/>
</dbReference>
<feature type="compositionally biased region" description="Basic and acidic residues" evidence="1">
    <location>
        <begin position="242"/>
        <end position="266"/>
    </location>
</feature>
<dbReference type="KEGG" id="apuu:APUU_51047S"/>
<evidence type="ECO:0000313" key="4">
    <source>
        <dbReference type="Proteomes" id="UP000654913"/>
    </source>
</evidence>
<organism evidence="3 4">
    <name type="scientific">Aspergillus puulaauensis</name>
    <dbReference type="NCBI Taxonomy" id="1220207"/>
    <lineage>
        <taxon>Eukaryota</taxon>
        <taxon>Fungi</taxon>
        <taxon>Dikarya</taxon>
        <taxon>Ascomycota</taxon>
        <taxon>Pezizomycotina</taxon>
        <taxon>Eurotiomycetes</taxon>
        <taxon>Eurotiomycetidae</taxon>
        <taxon>Eurotiales</taxon>
        <taxon>Aspergillaceae</taxon>
        <taxon>Aspergillus</taxon>
    </lineage>
</organism>
<feature type="region of interest" description="Disordered" evidence="1">
    <location>
        <begin position="177"/>
        <end position="342"/>
    </location>
</feature>
<dbReference type="Pfam" id="PF00856">
    <property type="entry name" value="SET"/>
    <property type="match status" value="1"/>
</dbReference>
<feature type="region of interest" description="Disordered" evidence="1">
    <location>
        <begin position="111"/>
        <end position="164"/>
    </location>
</feature>
<feature type="domain" description="SET" evidence="2">
    <location>
        <begin position="393"/>
        <end position="567"/>
    </location>
</feature>
<feature type="region of interest" description="Disordered" evidence="1">
    <location>
        <begin position="1"/>
        <end position="27"/>
    </location>
</feature>
<dbReference type="PANTHER" id="PTHR47332">
    <property type="entry name" value="SET DOMAIN-CONTAINING PROTEIN 5"/>
    <property type="match status" value="1"/>
</dbReference>
<proteinExistence type="predicted"/>
<feature type="compositionally biased region" description="Polar residues" evidence="1">
    <location>
        <begin position="206"/>
        <end position="224"/>
    </location>
</feature>
<feature type="compositionally biased region" description="Basic and acidic residues" evidence="1">
    <location>
        <begin position="177"/>
        <end position="205"/>
    </location>
</feature>
<evidence type="ECO:0000256" key="1">
    <source>
        <dbReference type="SAM" id="MobiDB-lite"/>
    </source>
</evidence>
<protein>
    <recommendedName>
        <fullName evidence="2">SET domain-containing protein</fullName>
    </recommendedName>
</protein>
<feature type="compositionally biased region" description="Acidic residues" evidence="1">
    <location>
        <begin position="121"/>
        <end position="143"/>
    </location>
</feature>
<dbReference type="InterPro" id="IPR001214">
    <property type="entry name" value="SET_dom"/>
</dbReference>
<feature type="region of interest" description="Disordered" evidence="1">
    <location>
        <begin position="907"/>
        <end position="940"/>
    </location>
</feature>
<accession>A0A7R8APE3</accession>
<dbReference type="PROSITE" id="PS50280">
    <property type="entry name" value="SET"/>
    <property type="match status" value="1"/>
</dbReference>
<dbReference type="OrthoDB" id="438641at2759"/>
<dbReference type="AlphaFoldDB" id="A0A7R8APE3"/>
<name>A0A7R8APE3_9EURO</name>
<dbReference type="Proteomes" id="UP000654913">
    <property type="component" value="Chromosome 5"/>
</dbReference>
<reference evidence="3" key="1">
    <citation type="submission" date="2021-01" db="EMBL/GenBank/DDBJ databases">
        <authorList>
            <consortium name="Aspergillus puulaauensis MK2 genome sequencing consortium"/>
            <person name="Kazuki M."/>
            <person name="Futagami T."/>
        </authorList>
    </citation>
    <scope>NUCLEOTIDE SEQUENCE</scope>
    <source>
        <strain evidence="3">MK2</strain>
    </source>
</reference>
<dbReference type="CDD" id="cd20071">
    <property type="entry name" value="SET_SMYD"/>
    <property type="match status" value="1"/>
</dbReference>
<dbReference type="Gene3D" id="2.170.270.10">
    <property type="entry name" value="SET domain"/>
    <property type="match status" value="1"/>
</dbReference>
<dbReference type="SUPFAM" id="SSF82199">
    <property type="entry name" value="SET domain"/>
    <property type="match status" value="1"/>
</dbReference>
<feature type="compositionally biased region" description="Low complexity" evidence="1">
    <location>
        <begin position="333"/>
        <end position="342"/>
    </location>
</feature>
<dbReference type="RefSeq" id="XP_041558530.1">
    <property type="nucleotide sequence ID" value="XM_041706112.1"/>
</dbReference>
<gene>
    <name evidence="3" type="ORF">APUU_51047S</name>
</gene>
<dbReference type="EMBL" id="AP024447">
    <property type="protein sequence ID" value="BCS26336.1"/>
    <property type="molecule type" value="Genomic_DNA"/>
</dbReference>
<sequence length="970" mass="107967">MENNIPSHLSNPSLPSTSSISSSSPSTSLAPIGANPLLQTSLPMHLIETLTNALMALSSISAETWTASVSSIVSRLNENGNVREWVELLLLILMNELLGFLGSRIRRARTTVQTEAKTEVEPDSVSEASEEEASSDDLEEESVSDQKQETEPKPAQSKPALEPISVSKWKLESIPEHEELSLPEKNHVSEKKFEQTAESEQKSEPTEGSTPDQTSISVQGVTGDQDSEHGWQQPMSDPKIGGYEKLEPEQKITSDDELVSETRNEPDSESQDSINSESQKEALAKHTSTGCQHQQEEPSVRQTGGSDADNAGAISLRPPDFVSHYLPSPPSPTSSMPPLLPLDELPPELLRLPLMNEHNLTTGQSGRGLNIQIDNLSNLTPNAKYEVREPITNAFQVRFINERVGWGLFATQDIPAGSVVLADKLMSVWSREEKACKTPHDTHVMLERKSTAMGTDWYRTFLLMARSRMTGKKRPTARERRLGVLTANWEHYHLPISWEGRVGGIMGLNLAWVNHACIPNCTLSLSTEYGTDENGQVRWDKKPKLGKAIIRACSGIRTGEEITIPYMQTGGTAKMRKKNTMQRFGFRCHCRSCKMPDCNADKMLSKYHRLVNGIYNPGNIADKPAVTLQAAAALTGQAQYVRTNDPRLVNIWVNCALIAGHHSDLARARCFLKQARELAIISEGPGSKLQRRISKWQECMTMMPGFGATNRGLSTPMEAGPILKEDDEYDRRILFMLDAKPSGYLRVSCYRLRPGGNGTEQQWDIVDGPDPAPPKLNIDAMSPSGVCRDPGCYRSVMRIKQMEQRRREDREHRRHNKRQADSGCMDPEKDFVAILFELFYEEFAPQMKSRKRFRRNKLNTYEMVSEIMDGLHKCFGIGCKGENCTYCHHGEVLPGPCECDDEHAEQNQGVQVQDNPERVEGKKKKKGKKKGKQKVDADPVVQDVGAERKVKVVEGVGCCHAGVALESFSS</sequence>